<dbReference type="EMBL" id="CAJOBO010016957">
    <property type="protein sequence ID" value="CAF4626626.1"/>
    <property type="molecule type" value="Genomic_DNA"/>
</dbReference>
<organism evidence="1 3">
    <name type="scientific">Rotaria socialis</name>
    <dbReference type="NCBI Taxonomy" id="392032"/>
    <lineage>
        <taxon>Eukaryota</taxon>
        <taxon>Metazoa</taxon>
        <taxon>Spiralia</taxon>
        <taxon>Gnathifera</taxon>
        <taxon>Rotifera</taxon>
        <taxon>Eurotatoria</taxon>
        <taxon>Bdelloidea</taxon>
        <taxon>Philodinida</taxon>
        <taxon>Philodinidae</taxon>
        <taxon>Rotaria</taxon>
    </lineage>
</organism>
<evidence type="ECO:0000313" key="3">
    <source>
        <dbReference type="Proteomes" id="UP000663851"/>
    </source>
</evidence>
<protein>
    <submittedName>
        <fullName evidence="1">Uncharacterized protein</fullName>
    </submittedName>
</protein>
<evidence type="ECO:0000313" key="1">
    <source>
        <dbReference type="EMBL" id="CAF4626626.1"/>
    </source>
</evidence>
<gene>
    <name evidence="1" type="ORF">HFQ381_LOCUS34542</name>
    <name evidence="2" type="ORF">UJA718_LOCUS43445</name>
</gene>
<accession>A0A821DVY3</accession>
<evidence type="ECO:0000313" key="2">
    <source>
        <dbReference type="EMBL" id="CAF4850339.1"/>
    </source>
</evidence>
<reference evidence="1" key="1">
    <citation type="submission" date="2021-02" db="EMBL/GenBank/DDBJ databases">
        <authorList>
            <person name="Nowell W R."/>
        </authorList>
    </citation>
    <scope>NUCLEOTIDE SEQUENCE</scope>
</reference>
<keyword evidence="4" id="KW-1185">Reference proteome</keyword>
<dbReference type="AlphaFoldDB" id="A0A821DVY3"/>
<proteinExistence type="predicted"/>
<dbReference type="Proteomes" id="UP000663873">
    <property type="component" value="Unassembled WGS sequence"/>
</dbReference>
<feature type="non-terminal residue" evidence="1">
    <location>
        <position position="1"/>
    </location>
</feature>
<sequence length="30" mass="3195">VVNMGYLSIVDSHAVNGIPELHSSLLKSTL</sequence>
<name>A0A821DVY3_9BILA</name>
<dbReference type="Proteomes" id="UP000663851">
    <property type="component" value="Unassembled WGS sequence"/>
</dbReference>
<evidence type="ECO:0000313" key="4">
    <source>
        <dbReference type="Proteomes" id="UP000663873"/>
    </source>
</evidence>
<dbReference type="EMBL" id="CAJOBP010060761">
    <property type="protein sequence ID" value="CAF4850339.1"/>
    <property type="molecule type" value="Genomic_DNA"/>
</dbReference>
<comment type="caution">
    <text evidence="1">The sequence shown here is derived from an EMBL/GenBank/DDBJ whole genome shotgun (WGS) entry which is preliminary data.</text>
</comment>